<sequence length="206" mass="23113">MLIAHGNVLQIMIEQTGYLKKYNFSGVQKTQKTLGGGMYARMWLAVFSEAMKFGLGFDDEDEAATGNEGGDAGVSSEDGNSPRCRGSLSTSSPHSMDEDDDQNPAGLPREIYIVWNNTDEEGNSIDDSLSQTSPQKYARQGDRKSRRKMMGRRRLEKKKQWNTTSLKNASVVADKSIVESIDILKKIMRERFPVRLLLDMKSRHVS</sequence>
<feature type="non-terminal residue" evidence="2">
    <location>
        <position position="206"/>
    </location>
</feature>
<feature type="compositionally biased region" description="Basic residues" evidence="1">
    <location>
        <begin position="144"/>
        <end position="154"/>
    </location>
</feature>
<comment type="caution">
    <text evidence="2">The sequence shown here is derived from an EMBL/GenBank/DDBJ whole genome shotgun (WGS) entry which is preliminary data.</text>
</comment>
<dbReference type="AlphaFoldDB" id="K0S0P2"/>
<protein>
    <submittedName>
        <fullName evidence="2">Uncharacterized protein</fullName>
    </submittedName>
</protein>
<keyword evidence="3" id="KW-1185">Reference proteome</keyword>
<name>K0S0P2_THAOC</name>
<accession>K0S0P2</accession>
<evidence type="ECO:0000313" key="2">
    <source>
        <dbReference type="EMBL" id="EJK58900.1"/>
    </source>
</evidence>
<evidence type="ECO:0000256" key="1">
    <source>
        <dbReference type="SAM" id="MobiDB-lite"/>
    </source>
</evidence>
<reference evidence="2 3" key="1">
    <citation type="journal article" date="2012" name="Genome Biol.">
        <title>Genome and low-iron response of an oceanic diatom adapted to chronic iron limitation.</title>
        <authorList>
            <person name="Lommer M."/>
            <person name="Specht M."/>
            <person name="Roy A.S."/>
            <person name="Kraemer L."/>
            <person name="Andreson R."/>
            <person name="Gutowska M.A."/>
            <person name="Wolf J."/>
            <person name="Bergner S.V."/>
            <person name="Schilhabel M.B."/>
            <person name="Klostermeier U.C."/>
            <person name="Beiko R.G."/>
            <person name="Rosenstiel P."/>
            <person name="Hippler M."/>
            <person name="Laroche J."/>
        </authorList>
    </citation>
    <scope>NUCLEOTIDE SEQUENCE [LARGE SCALE GENOMIC DNA]</scope>
    <source>
        <strain evidence="2 3">CCMP1005</strain>
    </source>
</reference>
<dbReference type="Proteomes" id="UP000266841">
    <property type="component" value="Unassembled WGS sequence"/>
</dbReference>
<feature type="region of interest" description="Disordered" evidence="1">
    <location>
        <begin position="122"/>
        <end position="154"/>
    </location>
</feature>
<dbReference type="EMBL" id="AGNL01024018">
    <property type="protein sequence ID" value="EJK58900.1"/>
    <property type="molecule type" value="Genomic_DNA"/>
</dbReference>
<feature type="compositionally biased region" description="Polar residues" evidence="1">
    <location>
        <begin position="125"/>
        <end position="135"/>
    </location>
</feature>
<feature type="region of interest" description="Disordered" evidence="1">
    <location>
        <begin position="62"/>
        <end position="106"/>
    </location>
</feature>
<evidence type="ECO:0000313" key="3">
    <source>
        <dbReference type="Proteomes" id="UP000266841"/>
    </source>
</evidence>
<dbReference type="OrthoDB" id="193843at2759"/>
<gene>
    <name evidence="2" type="ORF">THAOC_20940</name>
</gene>
<proteinExistence type="predicted"/>
<organism evidence="2 3">
    <name type="scientific">Thalassiosira oceanica</name>
    <name type="common">Marine diatom</name>
    <dbReference type="NCBI Taxonomy" id="159749"/>
    <lineage>
        <taxon>Eukaryota</taxon>
        <taxon>Sar</taxon>
        <taxon>Stramenopiles</taxon>
        <taxon>Ochrophyta</taxon>
        <taxon>Bacillariophyta</taxon>
        <taxon>Coscinodiscophyceae</taxon>
        <taxon>Thalassiosirophycidae</taxon>
        <taxon>Thalassiosirales</taxon>
        <taxon>Thalassiosiraceae</taxon>
        <taxon>Thalassiosira</taxon>
    </lineage>
</organism>